<organism evidence="1 2">
    <name type="scientific">Methylobacterium radiotolerans</name>
    <dbReference type="NCBI Taxonomy" id="31998"/>
    <lineage>
        <taxon>Bacteria</taxon>
        <taxon>Pseudomonadati</taxon>
        <taxon>Pseudomonadota</taxon>
        <taxon>Alphaproteobacteria</taxon>
        <taxon>Hyphomicrobiales</taxon>
        <taxon>Methylobacteriaceae</taxon>
        <taxon>Methylobacterium</taxon>
    </lineage>
</organism>
<accession>A0ABV2NUM1</accession>
<evidence type="ECO:0000313" key="2">
    <source>
        <dbReference type="Proteomes" id="UP001549119"/>
    </source>
</evidence>
<reference evidence="1 2" key="1">
    <citation type="submission" date="2024-06" db="EMBL/GenBank/DDBJ databases">
        <title>Genomics of switchgrass bacterial isolates.</title>
        <authorList>
            <person name="Shade A."/>
        </authorList>
    </citation>
    <scope>NUCLEOTIDE SEQUENCE [LARGE SCALE GENOMIC DNA]</scope>
    <source>
        <strain evidence="1 2">PvP084</strain>
    </source>
</reference>
<dbReference type="EMBL" id="JBEPNW010000008">
    <property type="protein sequence ID" value="MET3870015.1"/>
    <property type="molecule type" value="Genomic_DNA"/>
</dbReference>
<dbReference type="Proteomes" id="UP001549119">
    <property type="component" value="Unassembled WGS sequence"/>
</dbReference>
<evidence type="ECO:0000313" key="1">
    <source>
        <dbReference type="EMBL" id="MET3870015.1"/>
    </source>
</evidence>
<comment type="caution">
    <text evidence="1">The sequence shown here is derived from an EMBL/GenBank/DDBJ whole genome shotgun (WGS) entry which is preliminary data.</text>
</comment>
<protein>
    <submittedName>
        <fullName evidence="1">Uncharacterized protein</fullName>
    </submittedName>
</protein>
<sequence length="89" mass="9644">MKAVKFHGANLRLTAPKDWDEAKHGKCLTIYGHRKDGQVTTVWEPTPEERAQIAAGANICMVVAGQTIMPAAMLVADIPAVPEEFAEAE</sequence>
<keyword evidence="2" id="KW-1185">Reference proteome</keyword>
<gene>
    <name evidence="1" type="ORF">ABIC20_007400</name>
</gene>
<proteinExistence type="predicted"/>
<dbReference type="RefSeq" id="WP_209651130.1">
    <property type="nucleotide sequence ID" value="NZ_JBEPNV010000005.1"/>
</dbReference>
<name>A0ABV2NUM1_9HYPH</name>